<evidence type="ECO:0000313" key="1">
    <source>
        <dbReference type="EMBL" id="GGE08003.1"/>
    </source>
</evidence>
<reference evidence="1" key="2">
    <citation type="submission" date="2020-09" db="EMBL/GenBank/DDBJ databases">
        <authorList>
            <person name="Sun Q."/>
            <person name="Zhou Y."/>
        </authorList>
    </citation>
    <scope>NUCLEOTIDE SEQUENCE</scope>
    <source>
        <strain evidence="1">CGMCC 1.15519</strain>
    </source>
</reference>
<sequence length="110" mass="11743">MAERDTREFVVLRPFLVVACLAFAACSTPSQRVSSALIGYGVRESQAVCMGDRLQQRLTISQLQRIGQIGEAGRNDRGRVSAVQVAAALNRPGDEALVAEVLRAGVGCLV</sequence>
<keyword evidence="2" id="KW-1185">Reference proteome</keyword>
<gene>
    <name evidence="1" type="ORF">GCM10011529_13000</name>
</gene>
<reference evidence="1" key="1">
    <citation type="journal article" date="2014" name="Int. J. Syst. Evol. Microbiol.">
        <title>Complete genome sequence of Corynebacterium casei LMG S-19264T (=DSM 44701T), isolated from a smear-ripened cheese.</title>
        <authorList>
            <consortium name="US DOE Joint Genome Institute (JGI-PGF)"/>
            <person name="Walter F."/>
            <person name="Albersmeier A."/>
            <person name="Kalinowski J."/>
            <person name="Ruckert C."/>
        </authorList>
    </citation>
    <scope>NUCLEOTIDE SEQUENCE</scope>
    <source>
        <strain evidence="1">CGMCC 1.15519</strain>
    </source>
</reference>
<comment type="caution">
    <text evidence="1">The sequence shown here is derived from an EMBL/GenBank/DDBJ whole genome shotgun (WGS) entry which is preliminary data.</text>
</comment>
<dbReference type="EMBL" id="BMJM01000003">
    <property type="protein sequence ID" value="GGE08003.1"/>
    <property type="molecule type" value="Genomic_DNA"/>
</dbReference>
<protein>
    <recommendedName>
        <fullName evidence="3">Lipoprotein</fullName>
    </recommendedName>
</protein>
<dbReference type="PROSITE" id="PS51257">
    <property type="entry name" value="PROKAR_LIPOPROTEIN"/>
    <property type="match status" value="1"/>
</dbReference>
<name>A0A917E621_9SPHN</name>
<proteinExistence type="predicted"/>
<evidence type="ECO:0008006" key="3">
    <source>
        <dbReference type="Google" id="ProtNLM"/>
    </source>
</evidence>
<dbReference type="RefSeq" id="WP_188762112.1">
    <property type="nucleotide sequence ID" value="NZ_BMJM01000003.1"/>
</dbReference>
<evidence type="ECO:0000313" key="2">
    <source>
        <dbReference type="Proteomes" id="UP000635071"/>
    </source>
</evidence>
<accession>A0A917E621</accession>
<organism evidence="1 2">
    <name type="scientific">Sandarakinorhabdus glacialis</name>
    <dbReference type="NCBI Taxonomy" id="1614636"/>
    <lineage>
        <taxon>Bacteria</taxon>
        <taxon>Pseudomonadati</taxon>
        <taxon>Pseudomonadota</taxon>
        <taxon>Alphaproteobacteria</taxon>
        <taxon>Sphingomonadales</taxon>
        <taxon>Sphingosinicellaceae</taxon>
        <taxon>Sandarakinorhabdus</taxon>
    </lineage>
</organism>
<dbReference type="Proteomes" id="UP000635071">
    <property type="component" value="Unassembled WGS sequence"/>
</dbReference>
<dbReference type="AlphaFoldDB" id="A0A917E621"/>